<dbReference type="AlphaFoldDB" id="A0A4P7L1D0"/>
<dbReference type="Pfam" id="PF05135">
    <property type="entry name" value="Phage_connect_1"/>
    <property type="match status" value="1"/>
</dbReference>
<evidence type="ECO:0000313" key="4">
    <source>
        <dbReference type="EMBL" id="WGM06858.1"/>
    </source>
</evidence>
<accession>A0A4P7L1D0</accession>
<organism evidence="1 6">
    <name type="scientific">Arsenophonus nasoniae</name>
    <name type="common">son-killer infecting Nasonia vitripennis</name>
    <dbReference type="NCBI Taxonomy" id="638"/>
    <lineage>
        <taxon>Bacteria</taxon>
        <taxon>Pseudomonadati</taxon>
        <taxon>Pseudomonadota</taxon>
        <taxon>Gammaproteobacteria</taxon>
        <taxon>Enterobacterales</taxon>
        <taxon>Morganellaceae</taxon>
        <taxon>Arsenophonus</taxon>
    </lineage>
</organism>
<evidence type="ECO:0000313" key="7">
    <source>
        <dbReference type="Proteomes" id="UP001177592"/>
    </source>
</evidence>
<dbReference type="EMBL" id="CP038613">
    <property type="protein sequence ID" value="QBY43678.1"/>
    <property type="molecule type" value="Genomic_DNA"/>
</dbReference>
<dbReference type="EMBL" id="CP123523">
    <property type="protein sequence ID" value="WGM06858.1"/>
    <property type="molecule type" value="Genomic_DNA"/>
</dbReference>
<dbReference type="Proteomes" id="UP001177592">
    <property type="component" value="Chromosome"/>
</dbReference>
<gene>
    <name evidence="1" type="ORF">ArsFIN_22460</name>
    <name evidence="2" type="ORF">ArsFIN_33600</name>
    <name evidence="4" type="ORF">QE258_06105</name>
    <name evidence="5" type="ORF">QE258_09625</name>
    <name evidence="3" type="ORF">QE258_15475</name>
</gene>
<dbReference type="InterPro" id="IPR021146">
    <property type="entry name" value="Phage_gp6-like_head-tail"/>
</dbReference>
<dbReference type="KEGG" id="ans:ArsFIN_22460"/>
<dbReference type="Proteomes" id="UP000295134">
    <property type="component" value="Chromosome"/>
</dbReference>
<name>A0A4P7L1D0_9GAMM</name>
<protein>
    <submittedName>
        <fullName evidence="1 3">Head-tail connector protein</fullName>
    </submittedName>
</protein>
<reference evidence="1 6" key="1">
    <citation type="submission" date="2019-03" db="EMBL/GenBank/DDBJ databases">
        <title>Long-read sequencing reveals hyperdense prophage content in a complex bacterial symbiont genome.</title>
        <authorList>
            <person name="Frost C.L."/>
            <person name="Siozios S."/>
            <person name="Nadal-Jimenez P."/>
            <person name="Brockhurst M.A."/>
            <person name="King K.C."/>
            <person name="Darby A.C."/>
            <person name="Hurst G.D.D."/>
        </authorList>
    </citation>
    <scope>NUCLEOTIDE SEQUENCE [LARGE SCALE GENOMIC DNA]</scope>
    <source>
        <strain evidence="1 6">FIN</strain>
    </source>
</reference>
<evidence type="ECO:0000313" key="1">
    <source>
        <dbReference type="EMBL" id="QBY43678.1"/>
    </source>
</evidence>
<sequence>MLPTLDDLHLQCRIDTDEEDALLLMYLAAAKEKAENYLNRSLSDSEKKTQNATQLVITPLIKQALILAVGFWYDTRELKRIPPGFYEILNDYRIYPMRGKDVSRRID</sequence>
<dbReference type="CDD" id="cd08054">
    <property type="entry name" value="gp6"/>
    <property type="match status" value="1"/>
</dbReference>
<dbReference type="RefSeq" id="WP_135678191.1">
    <property type="nucleotide sequence ID" value="NZ_CP123523.1"/>
</dbReference>
<dbReference type="EMBL" id="CP123523">
    <property type="protein sequence ID" value="WGM07466.1"/>
    <property type="molecule type" value="Genomic_DNA"/>
</dbReference>
<dbReference type="EMBL" id="CP123523">
    <property type="protein sequence ID" value="WGM04970.1"/>
    <property type="molecule type" value="Genomic_DNA"/>
</dbReference>
<proteinExistence type="predicted"/>
<dbReference type="InterPro" id="IPR006450">
    <property type="entry name" value="Phage_HK97_gp6-like"/>
</dbReference>
<dbReference type="EMBL" id="CP038613">
    <property type="protein sequence ID" value="QBY44774.1"/>
    <property type="molecule type" value="Genomic_DNA"/>
</dbReference>
<dbReference type="KEGG" id="ans:ArsFIN_33600"/>
<dbReference type="NCBIfam" id="TIGR01560">
    <property type="entry name" value="put_DNA_pack"/>
    <property type="match status" value="1"/>
</dbReference>
<keyword evidence="7" id="KW-1185">Reference proteome</keyword>
<evidence type="ECO:0000313" key="2">
    <source>
        <dbReference type="EMBL" id="QBY44774.1"/>
    </source>
</evidence>
<evidence type="ECO:0000313" key="6">
    <source>
        <dbReference type="Proteomes" id="UP000295134"/>
    </source>
</evidence>
<evidence type="ECO:0000313" key="5">
    <source>
        <dbReference type="EMBL" id="WGM07466.1"/>
    </source>
</evidence>
<dbReference type="Gene3D" id="1.10.3230.30">
    <property type="entry name" value="Phage gp6-like head-tail connector protein"/>
    <property type="match status" value="1"/>
</dbReference>
<evidence type="ECO:0000313" key="3">
    <source>
        <dbReference type="EMBL" id="WGM04970.1"/>
    </source>
</evidence>
<reference evidence="3" key="2">
    <citation type="submission" date="2023-04" db="EMBL/GenBank/DDBJ databases">
        <title>Genome dynamics across the evolutionary transition to endosymbiosis.</title>
        <authorList>
            <person name="Siozios S."/>
            <person name="Nadal-Jimenez P."/>
            <person name="Azagi T."/>
            <person name="Sprong H."/>
            <person name="Frost C.L."/>
            <person name="Parratt S.R."/>
            <person name="Taylor G."/>
            <person name="Brettell L."/>
            <person name="Lew K.C."/>
            <person name="Croft L."/>
            <person name="King K.C."/>
            <person name="Brockhurst M.A."/>
            <person name="Hypsa V."/>
            <person name="Novakova E."/>
            <person name="Darby A.C."/>
            <person name="Hurst G.D.D."/>
        </authorList>
    </citation>
    <scope>NUCLEOTIDE SEQUENCE</scope>
    <source>
        <strain evidence="3">ANv_CAN</strain>
    </source>
</reference>